<dbReference type="AlphaFoldDB" id="A0A1G9ZDL5"/>
<dbReference type="EMBL" id="FNIA01000019">
    <property type="protein sequence ID" value="SDN18553.1"/>
    <property type="molecule type" value="Genomic_DNA"/>
</dbReference>
<comment type="similarity">
    <text evidence="2">Belongs to the UPF0104 family.</text>
</comment>
<dbReference type="PANTHER" id="PTHR39087:SF2">
    <property type="entry name" value="UPF0104 MEMBRANE PROTEIN MJ1595"/>
    <property type="match status" value="1"/>
</dbReference>
<name>A0A1G9ZDL5_9EURY</name>
<keyword evidence="9" id="KW-1185">Reference proteome</keyword>
<evidence type="ECO:0000313" key="9">
    <source>
        <dbReference type="Proteomes" id="UP000199370"/>
    </source>
</evidence>
<feature type="transmembrane region" description="Helical" evidence="7">
    <location>
        <begin position="264"/>
        <end position="282"/>
    </location>
</feature>
<dbReference type="Proteomes" id="UP000199370">
    <property type="component" value="Unassembled WGS sequence"/>
</dbReference>
<dbReference type="RefSeq" id="WP_089735187.1">
    <property type="nucleotide sequence ID" value="NZ_FNIA01000019.1"/>
</dbReference>
<dbReference type="GO" id="GO:0005886">
    <property type="term" value="C:plasma membrane"/>
    <property type="evidence" value="ECO:0007669"/>
    <property type="project" value="UniProtKB-SubCell"/>
</dbReference>
<dbReference type="InterPro" id="IPR022791">
    <property type="entry name" value="L-PG_synthase/AglD"/>
</dbReference>
<evidence type="ECO:0000256" key="5">
    <source>
        <dbReference type="ARBA" id="ARBA00022989"/>
    </source>
</evidence>
<dbReference type="NCBIfam" id="TIGR00374">
    <property type="entry name" value="flippase-like domain"/>
    <property type="match status" value="1"/>
</dbReference>
<evidence type="ECO:0000256" key="3">
    <source>
        <dbReference type="ARBA" id="ARBA00022475"/>
    </source>
</evidence>
<feature type="transmembrane region" description="Helical" evidence="7">
    <location>
        <begin position="127"/>
        <end position="150"/>
    </location>
</feature>
<sequence length="341" mass="35658">MNVRNAAATLVGFAIAAAVLLGLASLVGTGEILDAISRANPVRVVMVPLAIFAWLCVWGVSLQVILAAVGVEVSVVDAVLVHAGAAFANHISPFGQAGGEPIAAWLVTETSDAEFERALAAMTSFDTINVVPSLLFALVGLGYYAVQAVLIQRIQYLAVGLVVLTVTLPVLGALAWRNRDALERRLVGVVVPPLRFLDRVVPKFSMPGRAAVERTVKEFFVSIERIATDRRRLVIALVLSAAGWALQAAGLWFAFWALGIVIPPYIPLFVVTLGAFAGALPTPGGLGGVETLQITLLVATTSVLAPTITAAVAISRVGGFFFTTSVGAAAIGILKVRTKSV</sequence>
<gene>
    <name evidence="8" type="ORF">SAMN05192554_11932</name>
</gene>
<comment type="subcellular location">
    <subcellularLocation>
        <location evidence="1">Cell membrane</location>
        <topology evidence="1">Multi-pass membrane protein</topology>
    </subcellularLocation>
</comment>
<evidence type="ECO:0000256" key="6">
    <source>
        <dbReference type="ARBA" id="ARBA00023136"/>
    </source>
</evidence>
<protein>
    <recommendedName>
        <fullName evidence="10">Lysylphosphatidylglycerol synthase TM region</fullName>
    </recommendedName>
</protein>
<feature type="transmembrane region" description="Helical" evidence="7">
    <location>
        <begin position="320"/>
        <end position="336"/>
    </location>
</feature>
<reference evidence="8 9" key="1">
    <citation type="submission" date="2016-10" db="EMBL/GenBank/DDBJ databases">
        <authorList>
            <person name="de Groot N.N."/>
        </authorList>
    </citation>
    <scope>NUCLEOTIDE SEQUENCE [LARGE SCALE GENOMIC DNA]</scope>
    <source>
        <strain evidence="9">EB21,IBRC-M 10013,KCTC 4048</strain>
    </source>
</reference>
<feature type="transmembrane region" description="Helical" evidence="7">
    <location>
        <begin position="233"/>
        <end position="258"/>
    </location>
</feature>
<keyword evidence="4 7" id="KW-0812">Transmembrane</keyword>
<dbReference type="Pfam" id="PF03706">
    <property type="entry name" value="LPG_synthase_TM"/>
    <property type="match status" value="1"/>
</dbReference>
<dbReference type="PANTHER" id="PTHR39087">
    <property type="entry name" value="UPF0104 MEMBRANE PROTEIN MJ1595"/>
    <property type="match status" value="1"/>
</dbReference>
<proteinExistence type="inferred from homology"/>
<organism evidence="8 9">
    <name type="scientific">Haloarchaeobius iranensis</name>
    <dbReference type="NCBI Taxonomy" id="996166"/>
    <lineage>
        <taxon>Archaea</taxon>
        <taxon>Methanobacteriati</taxon>
        <taxon>Methanobacteriota</taxon>
        <taxon>Stenosarchaea group</taxon>
        <taxon>Halobacteria</taxon>
        <taxon>Halobacteriales</taxon>
        <taxon>Halorubellaceae</taxon>
        <taxon>Haloarchaeobius</taxon>
    </lineage>
</organism>
<keyword evidence="5 7" id="KW-1133">Transmembrane helix</keyword>
<accession>A0A1G9ZDL5</accession>
<keyword evidence="6 7" id="KW-0472">Membrane</keyword>
<evidence type="ECO:0000256" key="2">
    <source>
        <dbReference type="ARBA" id="ARBA00011061"/>
    </source>
</evidence>
<dbReference type="OrthoDB" id="15513at2157"/>
<evidence type="ECO:0000256" key="1">
    <source>
        <dbReference type="ARBA" id="ARBA00004651"/>
    </source>
</evidence>
<feature type="transmembrane region" description="Helical" evidence="7">
    <location>
        <begin position="294"/>
        <end position="314"/>
    </location>
</feature>
<evidence type="ECO:0000256" key="7">
    <source>
        <dbReference type="SAM" id="Phobius"/>
    </source>
</evidence>
<keyword evidence="3" id="KW-1003">Cell membrane</keyword>
<evidence type="ECO:0000256" key="4">
    <source>
        <dbReference type="ARBA" id="ARBA00022692"/>
    </source>
</evidence>
<dbReference type="STRING" id="996166.SAMN05192554_11932"/>
<evidence type="ECO:0008006" key="10">
    <source>
        <dbReference type="Google" id="ProtNLM"/>
    </source>
</evidence>
<evidence type="ECO:0000313" key="8">
    <source>
        <dbReference type="EMBL" id="SDN18553.1"/>
    </source>
</evidence>
<feature type="transmembrane region" description="Helical" evidence="7">
    <location>
        <begin position="156"/>
        <end position="176"/>
    </location>
</feature>
<feature type="transmembrane region" description="Helical" evidence="7">
    <location>
        <begin position="45"/>
        <end position="69"/>
    </location>
</feature>